<evidence type="ECO:0000313" key="2">
    <source>
        <dbReference type="EMBL" id="GAA4749243.1"/>
    </source>
</evidence>
<feature type="domain" description="Aminoglycoside phosphotransferase" evidence="1">
    <location>
        <begin position="48"/>
        <end position="240"/>
    </location>
</feature>
<proteinExistence type="predicted"/>
<dbReference type="EMBL" id="BAABLP010000004">
    <property type="protein sequence ID" value="GAA4749243.1"/>
    <property type="molecule type" value="Genomic_DNA"/>
</dbReference>
<gene>
    <name evidence="2" type="ORF">GCM10025783_21880</name>
</gene>
<dbReference type="InterPro" id="IPR002575">
    <property type="entry name" value="Aminoglycoside_PTrfase"/>
</dbReference>
<accession>A0ABP8Z7W9</accession>
<reference evidence="3" key="1">
    <citation type="journal article" date="2019" name="Int. J. Syst. Evol. Microbiol.">
        <title>The Global Catalogue of Microorganisms (GCM) 10K type strain sequencing project: providing services to taxonomists for standard genome sequencing and annotation.</title>
        <authorList>
            <consortium name="The Broad Institute Genomics Platform"/>
            <consortium name="The Broad Institute Genome Sequencing Center for Infectious Disease"/>
            <person name="Wu L."/>
            <person name="Ma J."/>
        </authorList>
    </citation>
    <scope>NUCLEOTIDE SEQUENCE [LARGE SCALE GENOMIC DNA]</scope>
    <source>
        <strain evidence="3">JCM 19015</strain>
    </source>
</reference>
<dbReference type="Gene3D" id="3.30.200.20">
    <property type="entry name" value="Phosphorylase Kinase, domain 1"/>
    <property type="match status" value="1"/>
</dbReference>
<dbReference type="Pfam" id="PF01636">
    <property type="entry name" value="APH"/>
    <property type="match status" value="1"/>
</dbReference>
<keyword evidence="3" id="KW-1185">Reference proteome</keyword>
<evidence type="ECO:0000313" key="3">
    <source>
        <dbReference type="Proteomes" id="UP001500121"/>
    </source>
</evidence>
<protein>
    <recommendedName>
        <fullName evidence="1">Aminoglycoside phosphotransferase domain-containing protein</fullName>
    </recommendedName>
</protein>
<name>A0ABP8Z7W9_9MICO</name>
<dbReference type="Proteomes" id="UP001500121">
    <property type="component" value="Unassembled WGS sequence"/>
</dbReference>
<dbReference type="Gene3D" id="3.90.1200.10">
    <property type="match status" value="1"/>
</dbReference>
<comment type="caution">
    <text evidence="2">The sequence shown here is derived from an EMBL/GenBank/DDBJ whole genome shotgun (WGS) entry which is preliminary data.</text>
</comment>
<dbReference type="RefSeq" id="WP_345481222.1">
    <property type="nucleotide sequence ID" value="NZ_BAABLP010000004.1"/>
</dbReference>
<evidence type="ECO:0000259" key="1">
    <source>
        <dbReference type="Pfam" id="PF01636"/>
    </source>
</evidence>
<dbReference type="SUPFAM" id="SSF56112">
    <property type="entry name" value="Protein kinase-like (PK-like)"/>
    <property type="match status" value="1"/>
</dbReference>
<dbReference type="InterPro" id="IPR011009">
    <property type="entry name" value="Kinase-like_dom_sf"/>
</dbReference>
<sequence length="306" mass="32519">MAVRGSRRPEWPELPADLREEVEAALGSPVVASASRAGGWSPGSADVVDLADGRRAFVKTADARVNARTVAMHRREAAVLRLLDRRVAPALLAEVDRPPSYGLVVEAVDGRHPDPASAADTAAVLDAVGALPAAPAGGLLRPLEEELAEDARGWHRLLADGAAPPEARSASLPRLAALAEAMPEALHGERVVHCDLRVDNALVDGQGRGRLIDWPSAAVGAPWIDAVTYVLDVRHLGGPTEEAMRHPVLRDAPDEHVDVLLAVLGAYFLDTARTAEPAGLPGIRAYQRAQGATVLAWLLERRPDLR</sequence>
<organism evidence="2 3">
    <name type="scientific">Amnibacterium soli</name>
    <dbReference type="NCBI Taxonomy" id="1282736"/>
    <lineage>
        <taxon>Bacteria</taxon>
        <taxon>Bacillati</taxon>
        <taxon>Actinomycetota</taxon>
        <taxon>Actinomycetes</taxon>
        <taxon>Micrococcales</taxon>
        <taxon>Microbacteriaceae</taxon>
        <taxon>Amnibacterium</taxon>
    </lineage>
</organism>